<name>A0A839XZZ3_9PSEU</name>
<organism evidence="6 7">
    <name type="scientific">Prauserella sediminis</name>
    <dbReference type="NCBI Taxonomy" id="577680"/>
    <lineage>
        <taxon>Bacteria</taxon>
        <taxon>Bacillati</taxon>
        <taxon>Actinomycetota</taxon>
        <taxon>Actinomycetes</taxon>
        <taxon>Pseudonocardiales</taxon>
        <taxon>Pseudonocardiaceae</taxon>
        <taxon>Prauserella</taxon>
        <taxon>Prauserella salsuginis group</taxon>
    </lineage>
</organism>
<dbReference type="GO" id="GO:0051903">
    <property type="term" value="F:S-(hydroxymethyl)glutathione dehydrogenase [NAD(P)+] activity"/>
    <property type="evidence" value="ECO:0007669"/>
    <property type="project" value="TreeGrafter"/>
</dbReference>
<comment type="similarity">
    <text evidence="1">Belongs to the zinc-containing alcohol dehydrogenase family.</text>
</comment>
<keyword evidence="3" id="KW-0862">Zinc</keyword>
<evidence type="ECO:0000256" key="2">
    <source>
        <dbReference type="ARBA" id="ARBA00022723"/>
    </source>
</evidence>
<proteinExistence type="inferred from homology"/>
<keyword evidence="7" id="KW-1185">Reference proteome</keyword>
<reference evidence="6 7" key="1">
    <citation type="submission" date="2020-08" db="EMBL/GenBank/DDBJ databases">
        <title>Sequencing the genomes of 1000 actinobacteria strains.</title>
        <authorList>
            <person name="Klenk H.-P."/>
        </authorList>
    </citation>
    <scope>NUCLEOTIDE SEQUENCE [LARGE SCALE GENOMIC DNA]</scope>
    <source>
        <strain evidence="6 7">DSM 45267</strain>
    </source>
</reference>
<evidence type="ECO:0000313" key="6">
    <source>
        <dbReference type="EMBL" id="MBB3665285.1"/>
    </source>
</evidence>
<sequence length="112" mass="11820">MLGTFTERATISQHSVVTVDEWQPLETAVLVGCGVPTGWGNATYAGGVHPGDTTVIYGVGGIEINAVQGAAHAGALHMVVVDPVRFKRDTAKELGARTRSPPRQTPRRRSAS</sequence>
<dbReference type="Gene3D" id="3.90.180.10">
    <property type="entry name" value="Medium-chain alcohol dehydrogenases, catalytic domain"/>
    <property type="match status" value="1"/>
</dbReference>
<dbReference type="GO" id="GO:0008270">
    <property type="term" value="F:zinc ion binding"/>
    <property type="evidence" value="ECO:0007669"/>
    <property type="project" value="TreeGrafter"/>
</dbReference>
<dbReference type="SUPFAM" id="SSF51735">
    <property type="entry name" value="NAD(P)-binding Rossmann-fold domains"/>
    <property type="match status" value="1"/>
</dbReference>
<keyword evidence="4" id="KW-0520">NAD</keyword>
<feature type="region of interest" description="Disordered" evidence="5">
    <location>
        <begin position="90"/>
        <end position="112"/>
    </location>
</feature>
<evidence type="ECO:0000256" key="1">
    <source>
        <dbReference type="ARBA" id="ARBA00008072"/>
    </source>
</evidence>
<dbReference type="AlphaFoldDB" id="A0A839XZZ3"/>
<dbReference type="RefSeq" id="WP_183786506.1">
    <property type="nucleotide sequence ID" value="NZ_JACIBS010000003.1"/>
</dbReference>
<evidence type="ECO:0000256" key="4">
    <source>
        <dbReference type="ARBA" id="ARBA00023027"/>
    </source>
</evidence>
<dbReference type="Proteomes" id="UP000564573">
    <property type="component" value="Unassembled WGS sequence"/>
</dbReference>
<evidence type="ECO:0000256" key="5">
    <source>
        <dbReference type="SAM" id="MobiDB-lite"/>
    </source>
</evidence>
<evidence type="ECO:0000256" key="3">
    <source>
        <dbReference type="ARBA" id="ARBA00022833"/>
    </source>
</evidence>
<protein>
    <submittedName>
        <fullName evidence="6">Zn-dependent alcohol dehydrogenase</fullName>
    </submittedName>
</protein>
<dbReference type="PANTHER" id="PTHR43880:SF12">
    <property type="entry name" value="ALCOHOL DEHYDROGENASE CLASS-3"/>
    <property type="match status" value="1"/>
</dbReference>
<dbReference type="InterPro" id="IPR036291">
    <property type="entry name" value="NAD(P)-bd_dom_sf"/>
</dbReference>
<gene>
    <name evidence="6" type="ORF">FB384_004238</name>
</gene>
<keyword evidence="2" id="KW-0479">Metal-binding</keyword>
<dbReference type="PANTHER" id="PTHR43880">
    <property type="entry name" value="ALCOHOL DEHYDROGENASE"/>
    <property type="match status" value="1"/>
</dbReference>
<dbReference type="GO" id="GO:0005829">
    <property type="term" value="C:cytosol"/>
    <property type="evidence" value="ECO:0007669"/>
    <property type="project" value="TreeGrafter"/>
</dbReference>
<dbReference type="EMBL" id="JACIBS010000003">
    <property type="protein sequence ID" value="MBB3665285.1"/>
    <property type="molecule type" value="Genomic_DNA"/>
</dbReference>
<dbReference type="Gene3D" id="3.40.50.720">
    <property type="entry name" value="NAD(P)-binding Rossmann-like Domain"/>
    <property type="match status" value="1"/>
</dbReference>
<accession>A0A839XZZ3</accession>
<dbReference type="GO" id="GO:0046294">
    <property type="term" value="P:formaldehyde catabolic process"/>
    <property type="evidence" value="ECO:0007669"/>
    <property type="project" value="TreeGrafter"/>
</dbReference>
<evidence type="ECO:0000313" key="7">
    <source>
        <dbReference type="Proteomes" id="UP000564573"/>
    </source>
</evidence>
<comment type="caution">
    <text evidence="6">The sequence shown here is derived from an EMBL/GenBank/DDBJ whole genome shotgun (WGS) entry which is preliminary data.</text>
</comment>